<dbReference type="AlphaFoldDB" id="D7MTH1"/>
<name>D7MTH1_ARALL</name>
<dbReference type="HOGENOM" id="CLU_3071441_0_0_1"/>
<evidence type="ECO:0000313" key="1">
    <source>
        <dbReference type="EMBL" id="EFH41806.1"/>
    </source>
</evidence>
<dbReference type="Proteomes" id="UP000008694">
    <property type="component" value="Unassembled WGS sequence"/>
</dbReference>
<organism evidence="2">
    <name type="scientific">Arabidopsis lyrata subsp. lyrata</name>
    <name type="common">Lyre-leaved rock-cress</name>
    <dbReference type="NCBI Taxonomy" id="81972"/>
    <lineage>
        <taxon>Eukaryota</taxon>
        <taxon>Viridiplantae</taxon>
        <taxon>Streptophyta</taxon>
        <taxon>Embryophyta</taxon>
        <taxon>Tracheophyta</taxon>
        <taxon>Spermatophyta</taxon>
        <taxon>Magnoliopsida</taxon>
        <taxon>eudicotyledons</taxon>
        <taxon>Gunneridae</taxon>
        <taxon>Pentapetalae</taxon>
        <taxon>rosids</taxon>
        <taxon>malvids</taxon>
        <taxon>Brassicales</taxon>
        <taxon>Brassicaceae</taxon>
        <taxon>Camelineae</taxon>
        <taxon>Arabidopsis</taxon>
    </lineage>
</organism>
<dbReference type="EMBL" id="GL348720">
    <property type="protein sequence ID" value="EFH41806.1"/>
    <property type="molecule type" value="Genomic_DNA"/>
</dbReference>
<evidence type="ECO:0000313" key="2">
    <source>
        <dbReference type="Proteomes" id="UP000008694"/>
    </source>
</evidence>
<dbReference type="Gramene" id="scaffold_800966.1">
    <property type="protein sequence ID" value="scaffold_800966.1"/>
    <property type="gene ID" value="scaffold_800966.1"/>
</dbReference>
<protein>
    <submittedName>
        <fullName evidence="1">Predicted protein</fullName>
    </submittedName>
</protein>
<sequence>MLFAVGFRFSRQVFFLDAARPELCVDAGADKEHDGGRINHSRRTINCSSCGSS</sequence>
<reference evidence="2" key="1">
    <citation type="journal article" date="2011" name="Nat. Genet.">
        <title>The Arabidopsis lyrata genome sequence and the basis of rapid genome size change.</title>
        <authorList>
            <person name="Hu T.T."/>
            <person name="Pattyn P."/>
            <person name="Bakker E.G."/>
            <person name="Cao J."/>
            <person name="Cheng J.-F."/>
            <person name="Clark R.M."/>
            <person name="Fahlgren N."/>
            <person name="Fawcett J.A."/>
            <person name="Grimwood J."/>
            <person name="Gundlach H."/>
            <person name="Haberer G."/>
            <person name="Hollister J.D."/>
            <person name="Ossowski S."/>
            <person name="Ottilar R.P."/>
            <person name="Salamov A.A."/>
            <person name="Schneeberger K."/>
            <person name="Spannagl M."/>
            <person name="Wang X."/>
            <person name="Yang L."/>
            <person name="Nasrallah M.E."/>
            <person name="Bergelson J."/>
            <person name="Carrington J.C."/>
            <person name="Gaut B.S."/>
            <person name="Schmutz J."/>
            <person name="Mayer K.F.X."/>
            <person name="Van de Peer Y."/>
            <person name="Grigoriev I.V."/>
            <person name="Nordborg M."/>
            <person name="Weigel D."/>
            <person name="Guo Y.-L."/>
        </authorList>
    </citation>
    <scope>NUCLEOTIDE SEQUENCE [LARGE SCALE GENOMIC DNA]</scope>
    <source>
        <strain evidence="2">cv. MN47</strain>
    </source>
</reference>
<proteinExistence type="predicted"/>
<keyword evidence="2" id="KW-1185">Reference proteome</keyword>
<gene>
    <name evidence="1" type="ORF">ARALYDRAFT_917566</name>
</gene>
<accession>D7MTH1</accession>